<protein>
    <submittedName>
        <fullName evidence="1">Uncharacterized protein</fullName>
    </submittedName>
</protein>
<dbReference type="Proteomes" id="UP000010556">
    <property type="component" value="Unassembled WGS sequence"/>
</dbReference>
<evidence type="ECO:0000313" key="2">
    <source>
        <dbReference type="Proteomes" id="UP000010556"/>
    </source>
</evidence>
<keyword evidence="2" id="KW-1185">Reference proteome</keyword>
<reference evidence="2" key="1">
    <citation type="journal article" date="2013" name="Science">
        <title>Comparative analysis of bat genomes provides insight into the evolution of flight and immunity.</title>
        <authorList>
            <person name="Zhang G."/>
            <person name="Cowled C."/>
            <person name="Shi Z."/>
            <person name="Huang Z."/>
            <person name="Bishop-Lilly K.A."/>
            <person name="Fang X."/>
            <person name="Wynne J.W."/>
            <person name="Xiong Z."/>
            <person name="Baker M.L."/>
            <person name="Zhao W."/>
            <person name="Tachedjian M."/>
            <person name="Zhu Y."/>
            <person name="Zhou P."/>
            <person name="Jiang X."/>
            <person name="Ng J."/>
            <person name="Yang L."/>
            <person name="Wu L."/>
            <person name="Xiao J."/>
            <person name="Feng Y."/>
            <person name="Chen Y."/>
            <person name="Sun X."/>
            <person name="Zhang Y."/>
            <person name="Marsh G.A."/>
            <person name="Crameri G."/>
            <person name="Broder C.C."/>
            <person name="Frey K.G."/>
            <person name="Wang L.F."/>
            <person name="Wang J."/>
        </authorList>
    </citation>
    <scope>NUCLEOTIDE SEQUENCE [LARGE SCALE GENOMIC DNA]</scope>
</reference>
<accession>L5M7X5</accession>
<dbReference type="AlphaFoldDB" id="L5M7X5"/>
<dbReference type="EMBL" id="KB103806">
    <property type="protein sequence ID" value="ELK33823.1"/>
    <property type="molecule type" value="Genomic_DNA"/>
</dbReference>
<proteinExistence type="predicted"/>
<gene>
    <name evidence="1" type="ORF">MDA_GLEAN10014242</name>
</gene>
<organism evidence="1 2">
    <name type="scientific">Myotis davidii</name>
    <name type="common">David's myotis</name>
    <dbReference type="NCBI Taxonomy" id="225400"/>
    <lineage>
        <taxon>Eukaryota</taxon>
        <taxon>Metazoa</taxon>
        <taxon>Chordata</taxon>
        <taxon>Craniata</taxon>
        <taxon>Vertebrata</taxon>
        <taxon>Euteleostomi</taxon>
        <taxon>Mammalia</taxon>
        <taxon>Eutheria</taxon>
        <taxon>Laurasiatheria</taxon>
        <taxon>Chiroptera</taxon>
        <taxon>Yangochiroptera</taxon>
        <taxon>Vespertilionidae</taxon>
        <taxon>Myotis</taxon>
    </lineage>
</organism>
<evidence type="ECO:0000313" key="1">
    <source>
        <dbReference type="EMBL" id="ELK33823.1"/>
    </source>
</evidence>
<sequence>MGGVAKSPSSVQCAAWQLRTGSSVHVVNLSQPKRRLGVLAAGLHQIVKTALGLAKSIFCHLQDPSTGYPRPQALTAVSPQTEAIGWGLGGAIQRSLMAAAAGNQAEPASYA</sequence>
<name>L5M7X5_MYODS</name>